<dbReference type="InterPro" id="IPR006702">
    <property type="entry name" value="CASP_dom"/>
</dbReference>
<evidence type="ECO:0000256" key="1">
    <source>
        <dbReference type="ARBA" id="ARBA00004651"/>
    </source>
</evidence>
<evidence type="ECO:0000256" key="9">
    <source>
        <dbReference type="SAM" id="MobiDB-lite"/>
    </source>
</evidence>
<protein>
    <recommendedName>
        <fullName evidence="8">CASP-like protein</fullName>
    </recommendedName>
</protein>
<dbReference type="NCBIfam" id="TIGR01569">
    <property type="entry name" value="A_tha_TIGR01569"/>
    <property type="match status" value="1"/>
</dbReference>
<evidence type="ECO:0000256" key="6">
    <source>
        <dbReference type="ARBA" id="ARBA00022989"/>
    </source>
</evidence>
<evidence type="ECO:0000256" key="2">
    <source>
        <dbReference type="ARBA" id="ARBA00007651"/>
    </source>
</evidence>
<comment type="subcellular location">
    <subcellularLocation>
        <location evidence="1 8">Cell membrane</location>
        <topology evidence="1 8">Multi-pass membrane protein</topology>
    </subcellularLocation>
</comment>
<comment type="subunit">
    <text evidence="3 8">Homodimer and heterodimers.</text>
</comment>
<gene>
    <name evidence="11" type="ORF">MANES_15G016400v8</name>
</gene>
<dbReference type="OrthoDB" id="1926504at2759"/>
<feature type="transmembrane region" description="Helical" evidence="8">
    <location>
        <begin position="81"/>
        <end position="108"/>
    </location>
</feature>
<dbReference type="Pfam" id="PF04535">
    <property type="entry name" value="CASP_dom"/>
    <property type="match status" value="1"/>
</dbReference>
<organism evidence="11 12">
    <name type="scientific">Manihot esculenta</name>
    <name type="common">Cassava</name>
    <name type="synonym">Jatropha manihot</name>
    <dbReference type="NCBI Taxonomy" id="3983"/>
    <lineage>
        <taxon>Eukaryota</taxon>
        <taxon>Viridiplantae</taxon>
        <taxon>Streptophyta</taxon>
        <taxon>Embryophyta</taxon>
        <taxon>Tracheophyta</taxon>
        <taxon>Spermatophyta</taxon>
        <taxon>Magnoliopsida</taxon>
        <taxon>eudicotyledons</taxon>
        <taxon>Gunneridae</taxon>
        <taxon>Pentapetalae</taxon>
        <taxon>rosids</taxon>
        <taxon>fabids</taxon>
        <taxon>Malpighiales</taxon>
        <taxon>Euphorbiaceae</taxon>
        <taxon>Crotonoideae</taxon>
        <taxon>Manihoteae</taxon>
        <taxon>Manihot</taxon>
    </lineage>
</organism>
<feature type="transmembrane region" description="Helical" evidence="8">
    <location>
        <begin position="35"/>
        <end position="55"/>
    </location>
</feature>
<dbReference type="PANTHER" id="PTHR36488">
    <property type="entry name" value="CASP-LIKE PROTEIN 1U1"/>
    <property type="match status" value="1"/>
</dbReference>
<dbReference type="InterPro" id="IPR006459">
    <property type="entry name" value="CASP/CASPL"/>
</dbReference>
<name>A0A2C9UC92_MANES</name>
<evidence type="ECO:0000256" key="8">
    <source>
        <dbReference type="RuleBase" id="RU361233"/>
    </source>
</evidence>
<evidence type="ECO:0000256" key="7">
    <source>
        <dbReference type="ARBA" id="ARBA00023136"/>
    </source>
</evidence>
<keyword evidence="12" id="KW-1185">Reference proteome</keyword>
<evidence type="ECO:0000256" key="3">
    <source>
        <dbReference type="ARBA" id="ARBA00011489"/>
    </source>
</evidence>
<feature type="domain" description="Casparian strip membrane protein" evidence="10">
    <location>
        <begin position="33"/>
        <end position="181"/>
    </location>
</feature>
<dbReference type="InterPro" id="IPR044173">
    <property type="entry name" value="CASPL"/>
</dbReference>
<dbReference type="OMA" id="RHIGSSI"/>
<feature type="transmembrane region" description="Helical" evidence="8">
    <location>
        <begin position="120"/>
        <end position="146"/>
    </location>
</feature>
<keyword evidence="6 8" id="KW-1133">Transmembrane helix</keyword>
<sequence length="199" mass="21217">MASTDKPDPEVPTKSEVTPPPLPPPKRVDYFAVDVGLRILLFAATLTALVVMSTAKQTELAVVPGVPFRVPVEAKFSHSPAFIYFVAALSVACLYSIITTLASLGLIAKPTFATSFLLYYAFWDVLMLGIVAAATGAAGGVAYIGLKGNSHAGWAKVCPLYDKFCRHLGSSIAIALFASVLLVLLTMLSVFSLHSRIRE</sequence>
<reference evidence="12" key="1">
    <citation type="journal article" date="2016" name="Nat. Biotechnol.">
        <title>Sequencing wild and cultivated cassava and related species reveals extensive interspecific hybridization and genetic diversity.</title>
        <authorList>
            <person name="Bredeson J.V."/>
            <person name="Lyons J.B."/>
            <person name="Prochnik S.E."/>
            <person name="Wu G.A."/>
            <person name="Ha C.M."/>
            <person name="Edsinger-Gonzales E."/>
            <person name="Grimwood J."/>
            <person name="Schmutz J."/>
            <person name="Rabbi I.Y."/>
            <person name="Egesi C."/>
            <person name="Nauluvula P."/>
            <person name="Lebot V."/>
            <person name="Ndunguru J."/>
            <person name="Mkamilo G."/>
            <person name="Bart R.S."/>
            <person name="Setter T.L."/>
            <person name="Gleadow R.M."/>
            <person name="Kulakow P."/>
            <person name="Ferguson M.E."/>
            <person name="Rounsley S."/>
            <person name="Rokhsar D.S."/>
        </authorList>
    </citation>
    <scope>NUCLEOTIDE SEQUENCE [LARGE SCALE GENOMIC DNA]</scope>
    <source>
        <strain evidence="12">cv. AM560-2</strain>
    </source>
</reference>
<keyword evidence="7 8" id="KW-0472">Membrane</keyword>
<evidence type="ECO:0000313" key="12">
    <source>
        <dbReference type="Proteomes" id="UP000091857"/>
    </source>
</evidence>
<dbReference type="GO" id="GO:0005886">
    <property type="term" value="C:plasma membrane"/>
    <property type="evidence" value="ECO:0007669"/>
    <property type="project" value="UniProtKB-SubCell"/>
</dbReference>
<dbReference type="PANTHER" id="PTHR36488:SF8">
    <property type="entry name" value="CASP-LIKE PROTEIN 1U1"/>
    <property type="match status" value="1"/>
</dbReference>
<dbReference type="AlphaFoldDB" id="A0A2C9UC92"/>
<keyword evidence="5 8" id="KW-0812">Transmembrane</keyword>
<dbReference type="EMBL" id="CM004401">
    <property type="protein sequence ID" value="OAY27793.1"/>
    <property type="molecule type" value="Genomic_DNA"/>
</dbReference>
<comment type="similarity">
    <text evidence="2 8">Belongs to the Casparian strip membrane proteins (CASP) family.</text>
</comment>
<evidence type="ECO:0000256" key="4">
    <source>
        <dbReference type="ARBA" id="ARBA00022475"/>
    </source>
</evidence>
<keyword evidence="4 8" id="KW-1003">Cell membrane</keyword>
<dbReference type="Proteomes" id="UP000091857">
    <property type="component" value="Chromosome 15"/>
</dbReference>
<feature type="compositionally biased region" description="Basic and acidic residues" evidence="9">
    <location>
        <begin position="1"/>
        <end position="13"/>
    </location>
</feature>
<evidence type="ECO:0000256" key="5">
    <source>
        <dbReference type="ARBA" id="ARBA00022692"/>
    </source>
</evidence>
<dbReference type="STRING" id="3983.A0A2C9UC92"/>
<proteinExistence type="inferred from homology"/>
<comment type="caution">
    <text evidence="11">The sequence shown here is derived from an EMBL/GenBank/DDBJ whole genome shotgun (WGS) entry which is preliminary data.</text>
</comment>
<feature type="region of interest" description="Disordered" evidence="9">
    <location>
        <begin position="1"/>
        <end position="22"/>
    </location>
</feature>
<feature type="transmembrane region" description="Helical" evidence="8">
    <location>
        <begin position="172"/>
        <end position="193"/>
    </location>
</feature>
<accession>A0A2C9UC92</accession>
<dbReference type="Gramene" id="Manes.15G016400.1.v8.1">
    <property type="protein sequence ID" value="Manes.15G016400.1.v8.1.CDS"/>
    <property type="gene ID" value="Manes.15G016400.v8.1"/>
</dbReference>
<evidence type="ECO:0000313" key="11">
    <source>
        <dbReference type="EMBL" id="OAY27793.1"/>
    </source>
</evidence>
<evidence type="ECO:0000259" key="10">
    <source>
        <dbReference type="Pfam" id="PF04535"/>
    </source>
</evidence>